<accession>A0A8S5RVZ3</accession>
<reference evidence="1" key="1">
    <citation type="journal article" date="2021" name="Proc. Natl. Acad. Sci. U.S.A.">
        <title>A Catalog of Tens of Thousands of Viruses from Human Metagenomes Reveals Hidden Associations with Chronic Diseases.</title>
        <authorList>
            <person name="Tisza M.J."/>
            <person name="Buck C.B."/>
        </authorList>
    </citation>
    <scope>NUCLEOTIDE SEQUENCE</scope>
    <source>
        <strain evidence="1">CtHip2</strain>
    </source>
</reference>
<organism evidence="1">
    <name type="scientific">Siphoviridae sp. ctHip2</name>
    <dbReference type="NCBI Taxonomy" id="2827830"/>
    <lineage>
        <taxon>Viruses</taxon>
        <taxon>Duplodnaviria</taxon>
        <taxon>Heunggongvirae</taxon>
        <taxon>Uroviricota</taxon>
        <taxon>Caudoviricetes</taxon>
    </lineage>
</organism>
<dbReference type="EMBL" id="BK032497">
    <property type="protein sequence ID" value="DAF42667.1"/>
    <property type="molecule type" value="Genomic_DNA"/>
</dbReference>
<proteinExistence type="predicted"/>
<sequence length="32" mass="3522">MFISLVISSFLICLEISSFGFEVTLLIIVSSL</sequence>
<protein>
    <submittedName>
        <fullName evidence="1">Uncharacterized protein</fullName>
    </submittedName>
</protein>
<evidence type="ECO:0000313" key="1">
    <source>
        <dbReference type="EMBL" id="DAF42667.1"/>
    </source>
</evidence>
<name>A0A8S5RVZ3_9CAUD</name>